<dbReference type="AlphaFoldDB" id="A0A8C4ZY68"/>
<proteinExistence type="predicted"/>
<dbReference type="GeneTree" id="ENSGT00940000154479"/>
<sequence>LMICRLEEHALISILFLPCLALYPSAYRIRRGTYSLVNPTFQSSMTEVNLLFEALLGGLQIAGGPGRSLLIPDEELASLRSLQRLEAVCEGVLPKRLSEVRRLTAALARRRTPLSGQDFERTVLTMVYAIQVMADVSAPHQREVWADALLQLFRAVHQDLT</sequence>
<evidence type="ECO:0000313" key="2">
    <source>
        <dbReference type="Proteomes" id="UP000694546"/>
    </source>
</evidence>
<dbReference type="OMA" id="WPDFEKT"/>
<accession>A0A8C4ZY68</accession>
<keyword evidence="2" id="KW-1185">Reference proteome</keyword>
<protein>
    <recommendedName>
        <fullName evidence="3">Protein FAM180A</fullName>
    </recommendedName>
</protein>
<dbReference type="PANTHER" id="PTHR34034">
    <property type="entry name" value="PROTEIN FAM180A-RELATED"/>
    <property type="match status" value="1"/>
</dbReference>
<dbReference type="InterPro" id="IPR029170">
    <property type="entry name" value="FAM180"/>
</dbReference>
<name>A0A8C4ZY68_GADMO</name>
<organism evidence="1 2">
    <name type="scientific">Gadus morhua</name>
    <name type="common">Atlantic cod</name>
    <dbReference type="NCBI Taxonomy" id="8049"/>
    <lineage>
        <taxon>Eukaryota</taxon>
        <taxon>Metazoa</taxon>
        <taxon>Chordata</taxon>
        <taxon>Craniata</taxon>
        <taxon>Vertebrata</taxon>
        <taxon>Euteleostomi</taxon>
        <taxon>Actinopterygii</taxon>
        <taxon>Neopterygii</taxon>
        <taxon>Teleostei</taxon>
        <taxon>Neoteleostei</taxon>
        <taxon>Acanthomorphata</taxon>
        <taxon>Zeiogadaria</taxon>
        <taxon>Gadariae</taxon>
        <taxon>Gadiformes</taxon>
        <taxon>Gadoidei</taxon>
        <taxon>Gadidae</taxon>
        <taxon>Gadus</taxon>
    </lineage>
</organism>
<dbReference type="Proteomes" id="UP000694546">
    <property type="component" value="Chromosome 19"/>
</dbReference>
<evidence type="ECO:0000313" key="1">
    <source>
        <dbReference type="Ensembl" id="ENSGMOP00000023653.1"/>
    </source>
</evidence>
<reference evidence="1" key="2">
    <citation type="submission" date="2025-09" db="UniProtKB">
        <authorList>
            <consortium name="Ensembl"/>
        </authorList>
    </citation>
    <scope>IDENTIFICATION</scope>
</reference>
<dbReference type="Pfam" id="PF15173">
    <property type="entry name" value="FAM180"/>
    <property type="match status" value="1"/>
</dbReference>
<dbReference type="Ensembl" id="ENSGMOT00000047278.1">
    <property type="protein sequence ID" value="ENSGMOP00000023653.1"/>
    <property type="gene ID" value="ENSGMOG00000037047.1"/>
</dbReference>
<dbReference type="PANTHER" id="PTHR34034:SF2">
    <property type="entry name" value="PROTEIN FAM180A"/>
    <property type="match status" value="1"/>
</dbReference>
<reference evidence="1" key="1">
    <citation type="submission" date="2025-08" db="UniProtKB">
        <authorList>
            <consortium name="Ensembl"/>
        </authorList>
    </citation>
    <scope>IDENTIFICATION</scope>
</reference>
<evidence type="ECO:0008006" key="3">
    <source>
        <dbReference type="Google" id="ProtNLM"/>
    </source>
</evidence>